<dbReference type="Proteomes" id="UP000241848">
    <property type="component" value="Unassembled WGS sequence"/>
</dbReference>
<dbReference type="InterPro" id="IPR025110">
    <property type="entry name" value="AMP-bd_C"/>
</dbReference>
<proteinExistence type="predicted"/>
<dbReference type="InterPro" id="IPR000873">
    <property type="entry name" value="AMP-dep_synth/lig_dom"/>
</dbReference>
<gene>
    <name evidence="3" type="ORF">C7B45_05325</name>
</gene>
<dbReference type="Gene3D" id="3.40.50.12780">
    <property type="entry name" value="N-terminal domain of ligase-like"/>
    <property type="match status" value="1"/>
</dbReference>
<accession>A0A2T2WKW9</accession>
<protein>
    <submittedName>
        <fullName evidence="3">Acyl-CoA synthetase</fullName>
    </submittedName>
</protein>
<evidence type="ECO:0000313" key="3">
    <source>
        <dbReference type="EMBL" id="PSR22888.1"/>
    </source>
</evidence>
<organism evidence="3 4">
    <name type="scientific">Sulfobacillus acidophilus</name>
    <dbReference type="NCBI Taxonomy" id="53633"/>
    <lineage>
        <taxon>Bacteria</taxon>
        <taxon>Bacillati</taxon>
        <taxon>Bacillota</taxon>
        <taxon>Clostridia</taxon>
        <taxon>Eubacteriales</taxon>
        <taxon>Clostridiales Family XVII. Incertae Sedis</taxon>
        <taxon>Sulfobacillus</taxon>
    </lineage>
</organism>
<evidence type="ECO:0000259" key="1">
    <source>
        <dbReference type="Pfam" id="PF00501"/>
    </source>
</evidence>
<dbReference type="InterPro" id="IPR042099">
    <property type="entry name" value="ANL_N_sf"/>
</dbReference>
<evidence type="ECO:0000259" key="2">
    <source>
        <dbReference type="Pfam" id="PF13193"/>
    </source>
</evidence>
<feature type="domain" description="AMP-dependent synthetase/ligase" evidence="1">
    <location>
        <begin position="17"/>
        <end position="396"/>
    </location>
</feature>
<dbReference type="Pfam" id="PF13193">
    <property type="entry name" value="AMP-binding_C"/>
    <property type="match status" value="1"/>
</dbReference>
<reference evidence="3 4" key="1">
    <citation type="journal article" date="2014" name="BMC Genomics">
        <title>Comparison of environmental and isolate Sulfobacillus genomes reveals diverse carbon, sulfur, nitrogen, and hydrogen metabolisms.</title>
        <authorList>
            <person name="Justice N.B."/>
            <person name="Norman A."/>
            <person name="Brown C.T."/>
            <person name="Singh A."/>
            <person name="Thomas B.C."/>
            <person name="Banfield J.F."/>
        </authorList>
    </citation>
    <scope>NUCLEOTIDE SEQUENCE [LARGE SCALE GENOMIC DNA]</scope>
    <source>
        <strain evidence="3">AMDSBA3</strain>
    </source>
</reference>
<feature type="domain" description="AMP-binding enzyme C-terminal" evidence="2">
    <location>
        <begin position="447"/>
        <end position="522"/>
    </location>
</feature>
<dbReference type="GO" id="GO:0016878">
    <property type="term" value="F:acid-thiol ligase activity"/>
    <property type="evidence" value="ECO:0007669"/>
    <property type="project" value="UniProtKB-ARBA"/>
</dbReference>
<dbReference type="InterPro" id="IPR045851">
    <property type="entry name" value="AMP-bd_C_sf"/>
</dbReference>
<comment type="caution">
    <text evidence="3">The sequence shown here is derived from an EMBL/GenBank/DDBJ whole genome shotgun (WGS) entry which is preliminary data.</text>
</comment>
<dbReference type="SUPFAM" id="SSF56801">
    <property type="entry name" value="Acetyl-CoA synthetase-like"/>
    <property type="match status" value="1"/>
</dbReference>
<dbReference type="Gene3D" id="3.30.300.30">
    <property type="match status" value="1"/>
</dbReference>
<dbReference type="PANTHER" id="PTHR43767:SF1">
    <property type="entry name" value="NONRIBOSOMAL PEPTIDE SYNTHASE PES1 (EUROFUNG)-RELATED"/>
    <property type="match status" value="1"/>
</dbReference>
<dbReference type="PANTHER" id="PTHR43767">
    <property type="entry name" value="LONG-CHAIN-FATTY-ACID--COA LIGASE"/>
    <property type="match status" value="1"/>
</dbReference>
<dbReference type="PROSITE" id="PS00455">
    <property type="entry name" value="AMP_BINDING"/>
    <property type="match status" value="1"/>
</dbReference>
<name>A0A2T2WKW9_9FIRM</name>
<dbReference type="Pfam" id="PF00501">
    <property type="entry name" value="AMP-binding"/>
    <property type="match status" value="1"/>
</dbReference>
<dbReference type="EMBL" id="PXYV01000011">
    <property type="protein sequence ID" value="PSR22888.1"/>
    <property type="molecule type" value="Genomic_DNA"/>
</dbReference>
<evidence type="ECO:0000313" key="4">
    <source>
        <dbReference type="Proteomes" id="UP000241848"/>
    </source>
</evidence>
<dbReference type="AlphaFoldDB" id="A0A2T2WKW9"/>
<sequence length="542" mass="59052">MSPIRTETLSQAIIQAWDEVPNAPAVYYFDTVWSFGDLMDRVMRVAGYFRSVGIGFGDRVGIMLQNMPATVVTYLASWAVGAAVVPLNVMFQPDELYHHLADSGAKALIVLASVYQRVGELRSLPQLAHIIVVDDRADFAGEAPPWLLPCFSQKEESSYAQALLAEPLFPNKWHPVQAKDMALLTYTSGTTGSPKGAINTHANILHNVSVYTSMAQLKANTVNIAFAPLFHITGAVAGLALSVRLAVPLVLLYRFDPRVAVQAIARRRATFTVGAITTFLGILELADLERYDLSSFCHAYSGGAPVPAATVDAFQAKTGIYIHNVYGLTESTNGLIMVPYGQRAPIDPQSGALSIGQVGSDIHVSIRDTDDPSKVLPCEALGELSLRGPSVVSGYWEKPEETAQSYYDGWFLTGDVARMDNAGWIYLVDRKKDVIISSGNKVWPRDVEDVLFQHPGVQEAVVVGLPDAYRGEAVSAFVVRRPEAASLTEAELLAFVRSRLAAYKVPRTIQWVESIPKTATGKFLRRAFRTGVAIPEIAPDRG</sequence>
<dbReference type="InterPro" id="IPR020845">
    <property type="entry name" value="AMP-binding_CS"/>
</dbReference>
<dbReference type="InterPro" id="IPR050237">
    <property type="entry name" value="ATP-dep_AMP-bd_enzyme"/>
</dbReference>